<name>A0A482VHE0_ASBVE</name>
<evidence type="ECO:0000256" key="5">
    <source>
        <dbReference type="ARBA" id="ARBA00023157"/>
    </source>
</evidence>
<comment type="caution">
    <text evidence="11">The sequence shown here is derived from an EMBL/GenBank/DDBJ whole genome shotgun (WGS) entry which is preliminary data.</text>
</comment>
<dbReference type="Gene3D" id="3.40.80.10">
    <property type="entry name" value="Peptidoglycan recognition protein-like"/>
    <property type="match status" value="1"/>
</dbReference>
<dbReference type="GO" id="GO:0045087">
    <property type="term" value="P:innate immune response"/>
    <property type="evidence" value="ECO:0007669"/>
    <property type="project" value="UniProtKB-KW"/>
</dbReference>
<keyword evidence="12" id="KW-1185">Reference proteome</keyword>
<keyword evidence="2 7" id="KW-0399">Innate immunity</keyword>
<dbReference type="InterPro" id="IPR015510">
    <property type="entry name" value="PGRP"/>
</dbReference>
<dbReference type="Proteomes" id="UP000292052">
    <property type="component" value="Unassembled WGS sequence"/>
</dbReference>
<protein>
    <recommendedName>
        <fullName evidence="7">Peptidoglycan-recognition protein</fullName>
    </recommendedName>
</protein>
<dbReference type="OrthoDB" id="10001926at2759"/>
<keyword evidence="3" id="KW-0732">Signal</keyword>
<dbReference type="GO" id="GO:0008270">
    <property type="term" value="F:zinc ion binding"/>
    <property type="evidence" value="ECO:0007669"/>
    <property type="project" value="InterPro"/>
</dbReference>
<dbReference type="STRING" id="1661398.A0A482VHE0"/>
<dbReference type="InterPro" id="IPR036505">
    <property type="entry name" value="Amidase/PGRP_sf"/>
</dbReference>
<dbReference type="SMART" id="SM00701">
    <property type="entry name" value="PGRP"/>
    <property type="match status" value="1"/>
</dbReference>
<dbReference type="InterPro" id="IPR017331">
    <property type="entry name" value="Peptidoglycan_recognition"/>
</dbReference>
<dbReference type="InterPro" id="IPR006619">
    <property type="entry name" value="PGRP_domain_met/bac"/>
</dbReference>
<proteinExistence type="inferred from homology"/>
<sequence>MHEILVTLTTVVVIGGSLALNIIGRAGWGARKPKFTQPMPNPVPFVVIHHSESPGACTTTSACIAAMKSMQNYHMDHNGWADIGYSFGVGGDGNAYEGRGWSTVGAHAPGYNNKSIGICLIGNWMYALPPDNQLQTVHQLIQYGVDQRKINPEYKLVGHRQVTATDCPGDRLFKEIQNWTHFTPKP</sequence>
<dbReference type="PIRSF" id="PIRSF037945">
    <property type="entry name" value="PGRPs"/>
    <property type="match status" value="1"/>
</dbReference>
<evidence type="ECO:0000256" key="6">
    <source>
        <dbReference type="ARBA" id="ARBA00057187"/>
    </source>
</evidence>
<dbReference type="GO" id="GO:0008745">
    <property type="term" value="F:N-acetylmuramoyl-L-alanine amidase activity"/>
    <property type="evidence" value="ECO:0007669"/>
    <property type="project" value="InterPro"/>
</dbReference>
<gene>
    <name evidence="11" type="ORF">BDFB_008777</name>
</gene>
<feature type="domain" description="Peptidoglycan recognition protein family" evidence="10">
    <location>
        <begin position="20"/>
        <end position="163"/>
    </location>
</feature>
<dbReference type="AlphaFoldDB" id="A0A482VHE0"/>
<evidence type="ECO:0000313" key="11">
    <source>
        <dbReference type="EMBL" id="RZC32060.1"/>
    </source>
</evidence>
<accession>A0A482VHE0</accession>
<evidence type="ECO:0000256" key="2">
    <source>
        <dbReference type="ARBA" id="ARBA00022588"/>
    </source>
</evidence>
<comment type="function">
    <text evidence="6">Peptidoglycan-recognition protein probably involved in innate immunity by binding to peptidoglycans (PGN) of bacteria and activating the prophenoloxidase (proPO) cascade immune response. Binds to 1,3-beta-D-glucan and PGN.</text>
</comment>
<evidence type="ECO:0000256" key="8">
    <source>
        <dbReference type="PIRSR" id="PIRSR037945-1"/>
    </source>
</evidence>
<feature type="disulfide bond" evidence="8">
    <location>
        <begin position="57"/>
        <end position="63"/>
    </location>
</feature>
<evidence type="ECO:0000259" key="10">
    <source>
        <dbReference type="SMART" id="SM00701"/>
    </source>
</evidence>
<reference evidence="11 12" key="1">
    <citation type="submission" date="2017-03" db="EMBL/GenBank/DDBJ databases">
        <title>Genome of the blue death feigning beetle - Asbolus verrucosus.</title>
        <authorList>
            <person name="Rider S.D."/>
        </authorList>
    </citation>
    <scope>NUCLEOTIDE SEQUENCE [LARGE SCALE GENOMIC DNA]</scope>
    <source>
        <strain evidence="11">Butters</strain>
        <tissue evidence="11">Head and leg muscle</tissue>
    </source>
</reference>
<dbReference type="PANTHER" id="PTHR11022">
    <property type="entry name" value="PEPTIDOGLYCAN RECOGNITION PROTEIN"/>
    <property type="match status" value="1"/>
</dbReference>
<feature type="domain" description="N-acetylmuramoyl-L-alanine amidase" evidence="9">
    <location>
        <begin position="30"/>
        <end position="169"/>
    </location>
</feature>
<evidence type="ECO:0000256" key="7">
    <source>
        <dbReference type="PIRNR" id="PIRNR037945"/>
    </source>
</evidence>
<organism evidence="11 12">
    <name type="scientific">Asbolus verrucosus</name>
    <name type="common">Desert ironclad beetle</name>
    <dbReference type="NCBI Taxonomy" id="1661398"/>
    <lineage>
        <taxon>Eukaryota</taxon>
        <taxon>Metazoa</taxon>
        <taxon>Ecdysozoa</taxon>
        <taxon>Arthropoda</taxon>
        <taxon>Hexapoda</taxon>
        <taxon>Insecta</taxon>
        <taxon>Pterygota</taxon>
        <taxon>Neoptera</taxon>
        <taxon>Endopterygota</taxon>
        <taxon>Coleoptera</taxon>
        <taxon>Polyphaga</taxon>
        <taxon>Cucujiformia</taxon>
        <taxon>Tenebrionidae</taxon>
        <taxon>Pimeliinae</taxon>
        <taxon>Asbolus</taxon>
    </lineage>
</organism>
<evidence type="ECO:0000259" key="9">
    <source>
        <dbReference type="SMART" id="SM00644"/>
    </source>
</evidence>
<dbReference type="EMBL" id="QDEB01100474">
    <property type="protein sequence ID" value="RZC32060.1"/>
    <property type="molecule type" value="Genomic_DNA"/>
</dbReference>
<evidence type="ECO:0000256" key="4">
    <source>
        <dbReference type="ARBA" id="ARBA00022859"/>
    </source>
</evidence>
<dbReference type="GO" id="GO:0042834">
    <property type="term" value="F:peptidoglycan binding"/>
    <property type="evidence" value="ECO:0007669"/>
    <property type="project" value="InterPro"/>
</dbReference>
<dbReference type="InterPro" id="IPR002502">
    <property type="entry name" value="Amidase_domain"/>
</dbReference>
<evidence type="ECO:0000256" key="1">
    <source>
        <dbReference type="ARBA" id="ARBA00007553"/>
    </source>
</evidence>
<comment type="similarity">
    <text evidence="1 7">Belongs to the N-acetylmuramoyl-L-alanine amidase 2 family.</text>
</comment>
<dbReference type="CDD" id="cd06583">
    <property type="entry name" value="PGRP"/>
    <property type="match status" value="1"/>
</dbReference>
<dbReference type="FunFam" id="3.40.80.10:FF:000001">
    <property type="entry name" value="Peptidoglycan recognition protein 1"/>
    <property type="match status" value="1"/>
</dbReference>
<evidence type="ECO:0000256" key="3">
    <source>
        <dbReference type="ARBA" id="ARBA00022729"/>
    </source>
</evidence>
<evidence type="ECO:0000313" key="12">
    <source>
        <dbReference type="Proteomes" id="UP000292052"/>
    </source>
</evidence>
<dbReference type="PANTHER" id="PTHR11022:SF77">
    <property type="entry name" value="PEPTIDOGLYCAN-RECOGNITION PROTEIN LB"/>
    <property type="match status" value="1"/>
</dbReference>
<dbReference type="Pfam" id="PF01510">
    <property type="entry name" value="Amidase_2"/>
    <property type="match status" value="1"/>
</dbReference>
<keyword evidence="4 7" id="KW-0391">Immunity</keyword>
<dbReference type="SMART" id="SM00644">
    <property type="entry name" value="Ami_2"/>
    <property type="match status" value="1"/>
</dbReference>
<keyword evidence="5" id="KW-1015">Disulfide bond</keyword>
<dbReference type="SUPFAM" id="SSF55846">
    <property type="entry name" value="N-acetylmuramoyl-L-alanine amidase-like"/>
    <property type="match status" value="1"/>
</dbReference>
<dbReference type="GO" id="GO:0009253">
    <property type="term" value="P:peptidoglycan catabolic process"/>
    <property type="evidence" value="ECO:0007669"/>
    <property type="project" value="InterPro"/>
</dbReference>